<feature type="compositionally biased region" description="Basic residues" evidence="9">
    <location>
        <begin position="1313"/>
        <end position="1333"/>
    </location>
</feature>
<dbReference type="EMBL" id="HG970332">
    <property type="status" value="NOT_ANNOTATED_CDS"/>
    <property type="molecule type" value="Genomic_DNA"/>
</dbReference>
<dbReference type="PROSITE" id="PS50893">
    <property type="entry name" value="ABC_TRANSPORTER_2"/>
    <property type="match status" value="1"/>
</dbReference>
<dbReference type="PANTHER" id="PTHR24221:SF503">
    <property type="entry name" value="MITOCHONDRIAL POTASSIUM CHANNEL ATP-BINDING SUBUNIT"/>
    <property type="match status" value="1"/>
</dbReference>
<reference evidence="13" key="3">
    <citation type="submission" date="2017-01" db="UniProtKB">
        <authorList>
            <consortium name="EnsemblFungi"/>
        </authorList>
    </citation>
    <scope>IDENTIFICATION</scope>
    <source>
        <strain evidence="13">PH-1 / ATCC MYA-4620 / FGSC 9075 / NRRL 31084</strain>
    </source>
</reference>
<comment type="subcellular location">
    <subcellularLocation>
        <location evidence="1">Membrane</location>
        <topology evidence="1">Multi-pass membrane protein</topology>
    </subcellularLocation>
</comment>
<dbReference type="CDD" id="cd18583">
    <property type="entry name" value="ABC_6TM_HMT1"/>
    <property type="match status" value="1"/>
</dbReference>
<feature type="compositionally biased region" description="Polar residues" evidence="9">
    <location>
        <begin position="356"/>
        <end position="365"/>
    </location>
</feature>
<dbReference type="Pfam" id="PF00664">
    <property type="entry name" value="ABC_membrane"/>
    <property type="match status" value="1"/>
</dbReference>
<feature type="region of interest" description="Disordered" evidence="9">
    <location>
        <begin position="1123"/>
        <end position="1207"/>
    </location>
</feature>
<evidence type="ECO:0000256" key="3">
    <source>
        <dbReference type="ARBA" id="ARBA00022692"/>
    </source>
</evidence>
<dbReference type="GO" id="GO:0016887">
    <property type="term" value="F:ATP hydrolysis activity"/>
    <property type="evidence" value="ECO:0007669"/>
    <property type="project" value="InterPro"/>
</dbReference>
<feature type="transmembrane region" description="Helical" evidence="10">
    <location>
        <begin position="269"/>
        <end position="296"/>
    </location>
</feature>
<dbReference type="EnsemblFungi" id="CEF75107">
    <property type="protein sequence ID" value="CEF75107"/>
    <property type="gene ID" value="FGRRES_02749_M"/>
</dbReference>
<evidence type="ECO:0000256" key="4">
    <source>
        <dbReference type="ARBA" id="ARBA00022741"/>
    </source>
</evidence>
<evidence type="ECO:0000259" key="12">
    <source>
        <dbReference type="PROSITE" id="PS50929"/>
    </source>
</evidence>
<dbReference type="FunFam" id="3.40.50.300:FF:000287">
    <property type="entry name" value="Multidrug ABC transporter ATP-binding protein"/>
    <property type="match status" value="1"/>
</dbReference>
<feature type="compositionally biased region" description="Basic and acidic residues" evidence="9">
    <location>
        <begin position="1145"/>
        <end position="1161"/>
    </location>
</feature>
<evidence type="ECO:0000256" key="7">
    <source>
        <dbReference type="ARBA" id="ARBA00023136"/>
    </source>
</evidence>
<evidence type="ECO:0000256" key="5">
    <source>
        <dbReference type="ARBA" id="ARBA00022840"/>
    </source>
</evidence>
<proteinExistence type="inferred from homology"/>
<dbReference type="SUPFAM" id="SSF90123">
    <property type="entry name" value="ABC transporter transmembrane region"/>
    <property type="match status" value="1"/>
</dbReference>
<feature type="transmembrane region" description="Helical" evidence="10">
    <location>
        <begin position="645"/>
        <end position="671"/>
    </location>
</feature>
<dbReference type="GO" id="GO:0140359">
    <property type="term" value="F:ABC-type transporter activity"/>
    <property type="evidence" value="ECO:0007669"/>
    <property type="project" value="InterPro"/>
</dbReference>
<feature type="transmembrane region" description="Helical" evidence="10">
    <location>
        <begin position="208"/>
        <end position="231"/>
    </location>
</feature>
<feature type="transmembrane region" description="Helical" evidence="10">
    <location>
        <begin position="568"/>
        <end position="586"/>
    </location>
</feature>
<keyword evidence="2" id="KW-0813">Transport</keyword>
<dbReference type="PROSITE" id="PS00211">
    <property type="entry name" value="ABC_TRANSPORTER_1"/>
    <property type="match status" value="1"/>
</dbReference>
<dbReference type="SMART" id="SM00382">
    <property type="entry name" value="AAA"/>
    <property type="match status" value="1"/>
</dbReference>
<keyword evidence="6 10" id="KW-1133">Transmembrane helix</keyword>
<evidence type="ECO:0000259" key="11">
    <source>
        <dbReference type="PROSITE" id="PS50893"/>
    </source>
</evidence>
<dbReference type="Pfam" id="PF00005">
    <property type="entry name" value="ABC_tran"/>
    <property type="match status" value="1"/>
</dbReference>
<reference evidence="13" key="1">
    <citation type="journal article" date="2007" name="Science">
        <title>The Fusarium graminearum genome reveals a link between localized polymorphism and pathogen specialization.</title>
        <authorList>
            <person name="Cuomo C.A."/>
            <person name="Gueldener U."/>
            <person name="Xu J.-R."/>
            <person name="Trail F."/>
            <person name="Turgeon B.G."/>
            <person name="Di Pietro A."/>
            <person name="Walton J.D."/>
            <person name="Ma L.-J."/>
            <person name="Baker S.E."/>
            <person name="Rep M."/>
            <person name="Adam G."/>
            <person name="Antoniw J."/>
            <person name="Baldwin T."/>
            <person name="Calvo S.E."/>
            <person name="Chang Y.-L."/>
            <person name="DeCaprio D."/>
            <person name="Gale L.R."/>
            <person name="Gnerre S."/>
            <person name="Goswami R.S."/>
            <person name="Hammond-Kosack K."/>
            <person name="Harris L.J."/>
            <person name="Hilburn K."/>
            <person name="Kennell J.C."/>
            <person name="Kroken S."/>
            <person name="Magnuson J.K."/>
            <person name="Mannhaupt G."/>
            <person name="Mauceli E.W."/>
            <person name="Mewes H.-W."/>
            <person name="Mitterbauer R."/>
            <person name="Muehlbauer G."/>
            <person name="Muensterkoetter M."/>
            <person name="Nelson D."/>
            <person name="O'Donnell K."/>
            <person name="Ouellet T."/>
            <person name="Qi W."/>
            <person name="Quesneville H."/>
            <person name="Roncero M.I.G."/>
            <person name="Seong K.-Y."/>
            <person name="Tetko I.V."/>
            <person name="Urban M."/>
            <person name="Waalwijk C."/>
            <person name="Ward T.J."/>
            <person name="Yao J."/>
            <person name="Birren B.W."/>
            <person name="Kistler H.C."/>
        </authorList>
    </citation>
    <scope>NUCLEOTIDE SEQUENCE [LARGE SCALE GENOMIC DNA]</scope>
    <source>
        <strain evidence="13">PH-1 / ATCC MYA-4620 / FGSC 9075 / NRRL 31084</strain>
    </source>
</reference>
<comment type="similarity">
    <text evidence="8">Belongs to the ABC transporter superfamily. ABCB family. Heavy Metal importer (TC 3.A.1.210) subfamily.</text>
</comment>
<feature type="region of interest" description="Disordered" evidence="9">
    <location>
        <begin position="983"/>
        <end position="1056"/>
    </location>
</feature>
<keyword evidence="4" id="KW-0547">Nucleotide-binding</keyword>
<evidence type="ECO:0000313" key="13">
    <source>
        <dbReference type="EnsemblFungi" id="CEF75107"/>
    </source>
</evidence>
<dbReference type="SUPFAM" id="SSF52540">
    <property type="entry name" value="P-loop containing nucleoside triphosphate hydrolases"/>
    <property type="match status" value="1"/>
</dbReference>
<dbReference type="InterPro" id="IPR039421">
    <property type="entry name" value="Type_1_exporter"/>
</dbReference>
<reference evidence="13" key="2">
    <citation type="journal article" date="2010" name="Nature">
        <title>Comparative genomics reveals mobile pathogenicity chromosomes in Fusarium.</title>
        <authorList>
            <person name="Ma L.J."/>
            <person name="van der Does H.C."/>
            <person name="Borkovich K.A."/>
            <person name="Coleman J.J."/>
            <person name="Daboussi M.J."/>
            <person name="Di Pietro A."/>
            <person name="Dufresne M."/>
            <person name="Freitag M."/>
            <person name="Grabherr M."/>
            <person name="Henrissat B."/>
            <person name="Houterman P.M."/>
            <person name="Kang S."/>
            <person name="Shim W.B."/>
            <person name="Woloshuk C."/>
            <person name="Xie X."/>
            <person name="Xu J.R."/>
            <person name="Antoniw J."/>
            <person name="Baker S.E."/>
            <person name="Bluhm B.H."/>
            <person name="Breakspear A."/>
            <person name="Brown D.W."/>
            <person name="Butchko R.A."/>
            <person name="Chapman S."/>
            <person name="Coulson R."/>
            <person name="Coutinho P.M."/>
            <person name="Danchin E.G."/>
            <person name="Diener A."/>
            <person name="Gale L.R."/>
            <person name="Gardiner D.M."/>
            <person name="Goff S."/>
            <person name="Hammond-Kosack K.E."/>
            <person name="Hilburn K."/>
            <person name="Hua-Van A."/>
            <person name="Jonkers W."/>
            <person name="Kazan K."/>
            <person name="Kodira C.D."/>
            <person name="Koehrsen M."/>
            <person name="Kumar L."/>
            <person name="Lee Y.H."/>
            <person name="Li L."/>
            <person name="Manners J.M."/>
            <person name="Miranda-Saavedra D."/>
            <person name="Mukherjee M."/>
            <person name="Park G."/>
            <person name="Park J."/>
            <person name="Park S.Y."/>
            <person name="Proctor R.H."/>
            <person name="Regev A."/>
            <person name="Ruiz-Roldan M.C."/>
            <person name="Sain D."/>
            <person name="Sakthikumar S."/>
            <person name="Sykes S."/>
            <person name="Schwartz D.C."/>
            <person name="Turgeon B.G."/>
            <person name="Wapinski I."/>
            <person name="Yoder O."/>
            <person name="Young S."/>
            <person name="Zeng Q."/>
            <person name="Zhou S."/>
            <person name="Galagan J."/>
            <person name="Cuomo C.A."/>
            <person name="Kistler H.C."/>
            <person name="Rep M."/>
        </authorList>
    </citation>
    <scope>GENOME REANNOTATION</scope>
    <source>
        <strain evidence="13">PH-1 / ATCC MYA-4620 / FGSC 9075 / NRRL 31084</strain>
    </source>
</reference>
<dbReference type="InterPro" id="IPR011527">
    <property type="entry name" value="ABC1_TM_dom"/>
</dbReference>
<dbReference type="GO" id="GO:0016020">
    <property type="term" value="C:membrane"/>
    <property type="evidence" value="ECO:0007669"/>
    <property type="project" value="UniProtKB-SubCell"/>
</dbReference>
<dbReference type="InterPro" id="IPR036640">
    <property type="entry name" value="ABC1_TM_sf"/>
</dbReference>
<protein>
    <recommendedName>
        <fullName evidence="14">Heavy metal tolerance protein</fullName>
    </recommendedName>
</protein>
<keyword evidence="3 10" id="KW-0812">Transmembrane</keyword>
<feature type="transmembrane region" description="Helical" evidence="10">
    <location>
        <begin position="168"/>
        <end position="187"/>
    </location>
</feature>
<accession>A0A0E0RV32</accession>
<dbReference type="InterPro" id="IPR003593">
    <property type="entry name" value="AAA+_ATPase"/>
</dbReference>
<feature type="compositionally biased region" description="Polar residues" evidence="9">
    <location>
        <begin position="1231"/>
        <end position="1262"/>
    </location>
</feature>
<evidence type="ECO:0000256" key="8">
    <source>
        <dbReference type="ARBA" id="ARBA00024363"/>
    </source>
</evidence>
<evidence type="ECO:0000256" key="6">
    <source>
        <dbReference type="ARBA" id="ARBA00022989"/>
    </source>
</evidence>
<evidence type="ECO:0000256" key="10">
    <source>
        <dbReference type="SAM" id="Phobius"/>
    </source>
</evidence>
<dbReference type="InterPro" id="IPR027417">
    <property type="entry name" value="P-loop_NTPase"/>
</dbReference>
<feature type="compositionally biased region" description="Basic and acidic residues" evidence="9">
    <location>
        <begin position="1293"/>
        <end position="1307"/>
    </location>
</feature>
<feature type="transmembrane region" description="Helical" evidence="10">
    <location>
        <begin position="302"/>
        <end position="328"/>
    </location>
</feature>
<feature type="domain" description="ABC transmembrane type-1" evidence="12">
    <location>
        <begin position="426"/>
        <end position="709"/>
    </location>
</feature>
<feature type="domain" description="ABC transporter" evidence="11">
    <location>
        <begin position="743"/>
        <end position="977"/>
    </location>
</feature>
<accession>A0A098D9H9</accession>
<organism evidence="13">
    <name type="scientific">Gibberella zeae (strain ATCC MYA-4620 / CBS 123657 / FGSC 9075 / NRRL 31084 / PH-1)</name>
    <name type="common">Wheat head blight fungus</name>
    <name type="synonym">Fusarium graminearum</name>
    <dbReference type="NCBI Taxonomy" id="229533"/>
    <lineage>
        <taxon>Eukaryota</taxon>
        <taxon>Fungi</taxon>
        <taxon>Dikarya</taxon>
        <taxon>Ascomycota</taxon>
        <taxon>Pezizomycotina</taxon>
        <taxon>Sordariomycetes</taxon>
        <taxon>Hypocreomycetidae</taxon>
        <taxon>Hypocreales</taxon>
        <taxon>Nectriaceae</taxon>
        <taxon>Fusarium</taxon>
    </lineage>
</organism>
<sequence length="1345" mass="148100">MTEERGISEANQRNGRKSAGETLLVAFHRIFVIFRSGPCWTGLGFFIVTQLIVKRPFPPSLSHIGLRPVSECTVFATQIESRRPLFSSFLHSVLFPFKTGHALCRPLTTFGPLTFPYRHRATGIESPPASRLLQQTVNSTSSLSHRYMISSTFQTMAATSPTETALVILYYLYPALVFTYFFSASLVSACTASSQKDEHKKKRPNGTLILILYLLCILTYVAQLSLLGIQAALTREWPTEDHIIIGHLACILAFGIQLTRCLDTEHGPFYPFIGSLALGLSCDVAIASLSATIGLLSPFSTFGILNIVSIILRYFSFVSLAGLFTLGASVQAESDEEREPLLPKATTTSPSTPTSQESGYGSTLQVEEEEDETPEYSWERREREAKEAMKKRLEEGGNWFEYAKGFKILFPYVWPVGNVGLQLRAAAVCLCLFASNALHLLIPRQTGIIMDSLNGSSNSNPWIAVIIFAALRLAASESGIELIRQWLWVPVKYYSHDALTRAAYSHMMHLSADFHDSKSSSDMMMAIYGGSAVSNVVENVLLYAVPMLIDMGVAIVYLSITFGPYEGLITVATGIFFLLIASRLVANSKAASRNRVNALYEEHYVRQSGFLGWQTVSAFNQIGYEDNRHANAVTNRWLREQQYVLGWYISIGFQTLVLTSGLLASAFLAVYRIKAGHATPGQFAMLLMYWAQLTSPLQFFAKLGKNVSDDFIDAERLLDIMRTQPSVENQKGARPLKFVAGEVDFEKVSFSYDKKKAIIKDVSFHVPAGQTVAFVGATGAGKSTLIKLLDRFYDVGEGRICIDGQDIRDVDLFSLRDRIGVVPQSPILFDDTIMNNVRYGRITATDEEVYDACKAACIHDKIKGFTHGYKTRVGERGVKLSGGELQRIAIARAMLKKPDIVLLDEATSAVDTDTEQQIQVSFKRLCEGRTTFIVAHRLSTIMNADRIIVVENGEILEQGNHDELIVAGGRYADLWSKQVFVRPKDEDKDTSSGQAGFVNDLSSEQTKAELSKVKKPAAAASEQGKSSKAQDSEGQVTGTPTQKREGNRLNPVAATFTPRTLAKARLLMATETSEASTISTADNEAINGSRVAQDSDHVAPQSTASNEKKKAFIAAVDHALKNKRASRVDTGENMESPATVANEPKPSEKKEDATEGQRVEYKLPYYSRRNQSKSEPSQGSHSSDEPDTDSAVLTSAIEGPASPMRRRVTLPPMKVTMGSQIPLPTEVKQQKLMTASKPTGHCNNRQQESSAKNSDRLTQNDLRTIESCAPARPKVSQKKDEVPAQSAINDGVKSNHAELPEQDKDRITSGPRRGGRGGRRGRTPWSRGRHGRGNYRGGSPNRQAA</sequence>
<feature type="compositionally biased region" description="Low complexity" evidence="9">
    <location>
        <begin position="346"/>
        <end position="355"/>
    </location>
</feature>
<evidence type="ECO:0008006" key="14">
    <source>
        <dbReference type="Google" id="ProtNLM"/>
    </source>
</evidence>
<dbReference type="InterPro" id="IPR003439">
    <property type="entry name" value="ABC_transporter-like_ATP-bd"/>
</dbReference>
<feature type="transmembrane region" description="Helical" evidence="10">
    <location>
        <begin position="243"/>
        <end position="262"/>
    </location>
</feature>
<dbReference type="GO" id="GO:0005524">
    <property type="term" value="F:ATP binding"/>
    <property type="evidence" value="ECO:0007669"/>
    <property type="project" value="UniProtKB-KW"/>
</dbReference>
<evidence type="ECO:0000256" key="1">
    <source>
        <dbReference type="ARBA" id="ARBA00004141"/>
    </source>
</evidence>
<dbReference type="InterPro" id="IPR017871">
    <property type="entry name" value="ABC_transporter-like_CS"/>
</dbReference>
<dbReference type="PANTHER" id="PTHR24221">
    <property type="entry name" value="ATP-BINDING CASSETTE SUB-FAMILY B"/>
    <property type="match status" value="1"/>
</dbReference>
<feature type="region of interest" description="Disordered" evidence="9">
    <location>
        <begin position="1229"/>
        <end position="1345"/>
    </location>
</feature>
<evidence type="ECO:0000256" key="2">
    <source>
        <dbReference type="ARBA" id="ARBA00022448"/>
    </source>
</evidence>
<evidence type="ECO:0000256" key="9">
    <source>
        <dbReference type="SAM" id="MobiDB-lite"/>
    </source>
</evidence>
<feature type="transmembrane region" description="Helical" evidence="10">
    <location>
        <begin position="540"/>
        <end position="562"/>
    </location>
</feature>
<dbReference type="Gene3D" id="1.20.1560.10">
    <property type="entry name" value="ABC transporter type 1, transmembrane domain"/>
    <property type="match status" value="1"/>
</dbReference>
<dbReference type="Gene3D" id="3.40.50.300">
    <property type="entry name" value="P-loop containing nucleotide triphosphate hydrolases"/>
    <property type="match status" value="1"/>
</dbReference>
<feature type="region of interest" description="Disordered" evidence="9">
    <location>
        <begin position="335"/>
        <end position="381"/>
    </location>
</feature>
<feature type="compositionally biased region" description="Polar residues" evidence="9">
    <location>
        <begin position="1023"/>
        <end position="1041"/>
    </location>
</feature>
<name>A0A098D9H9_GIBZE</name>
<dbReference type="PROSITE" id="PS50929">
    <property type="entry name" value="ABC_TM1F"/>
    <property type="match status" value="1"/>
</dbReference>
<keyword evidence="5" id="KW-0067">ATP-binding</keyword>
<keyword evidence="7 10" id="KW-0472">Membrane</keyword>